<organism evidence="2 3">
    <name type="scientific">Halobaculum gomorrense</name>
    <dbReference type="NCBI Taxonomy" id="43928"/>
    <lineage>
        <taxon>Archaea</taxon>
        <taxon>Methanobacteriati</taxon>
        <taxon>Methanobacteriota</taxon>
        <taxon>Stenosarchaea group</taxon>
        <taxon>Halobacteria</taxon>
        <taxon>Halobacteriales</taxon>
        <taxon>Haloferacaceae</taxon>
        <taxon>Halobaculum</taxon>
    </lineage>
</organism>
<keyword evidence="3" id="KW-1185">Reference proteome</keyword>
<protein>
    <submittedName>
        <fullName evidence="2">Uncharacterized protein</fullName>
    </submittedName>
</protein>
<evidence type="ECO:0000313" key="2">
    <source>
        <dbReference type="EMBL" id="SHG79349.1"/>
    </source>
</evidence>
<evidence type="ECO:0000313" key="3">
    <source>
        <dbReference type="Proteomes" id="UP000184357"/>
    </source>
</evidence>
<sequence>MTDGSTESEPADAGDPALAAMGATGTPVRVEPDAAVVSVRTPVPPDLHDEATPTFRPVAAARAVGGRLRRLVGHDDRSDAGRSD</sequence>
<dbReference type="RefSeq" id="WP_073307372.1">
    <property type="nucleotide sequence ID" value="NZ_FQWV01000002.1"/>
</dbReference>
<dbReference type="STRING" id="43928.SAMN05443636_1096"/>
<gene>
    <name evidence="2" type="ORF">SAMN05443636_1096</name>
</gene>
<feature type="region of interest" description="Disordered" evidence="1">
    <location>
        <begin position="1"/>
        <end position="27"/>
    </location>
</feature>
<dbReference type="Proteomes" id="UP000184357">
    <property type="component" value="Unassembled WGS sequence"/>
</dbReference>
<evidence type="ECO:0000256" key="1">
    <source>
        <dbReference type="SAM" id="MobiDB-lite"/>
    </source>
</evidence>
<proteinExistence type="predicted"/>
<dbReference type="AlphaFoldDB" id="A0A1M5MR24"/>
<reference evidence="2 3" key="1">
    <citation type="submission" date="2016-11" db="EMBL/GenBank/DDBJ databases">
        <authorList>
            <person name="Jaros S."/>
            <person name="Januszkiewicz K."/>
            <person name="Wedrychowicz H."/>
        </authorList>
    </citation>
    <scope>NUCLEOTIDE SEQUENCE [LARGE SCALE GENOMIC DNA]</scope>
    <source>
        <strain evidence="2 3">DSM 9297</strain>
    </source>
</reference>
<name>A0A1M5MR24_9EURY</name>
<dbReference type="EMBL" id="FQWV01000002">
    <property type="protein sequence ID" value="SHG79349.1"/>
    <property type="molecule type" value="Genomic_DNA"/>
</dbReference>
<accession>A0A1M5MR24</accession>